<evidence type="ECO:0000313" key="1">
    <source>
        <dbReference type="EMBL" id="VDN15744.1"/>
    </source>
</evidence>
<reference evidence="1 2" key="1">
    <citation type="submission" date="2018-11" db="EMBL/GenBank/DDBJ databases">
        <authorList>
            <consortium name="Pathogen Informatics"/>
        </authorList>
    </citation>
    <scope>NUCLEOTIDE SEQUENCE [LARGE SCALE GENOMIC DNA]</scope>
</reference>
<dbReference type="Proteomes" id="UP000281553">
    <property type="component" value="Unassembled WGS sequence"/>
</dbReference>
<evidence type="ECO:0000313" key="2">
    <source>
        <dbReference type="Proteomes" id="UP000281553"/>
    </source>
</evidence>
<keyword evidence="2" id="KW-1185">Reference proteome</keyword>
<dbReference type="OrthoDB" id="8963429at2759"/>
<accession>A0A3P7LFS3</accession>
<organism evidence="1 2">
    <name type="scientific">Dibothriocephalus latus</name>
    <name type="common">Fish tapeworm</name>
    <name type="synonym">Diphyllobothrium latum</name>
    <dbReference type="NCBI Taxonomy" id="60516"/>
    <lineage>
        <taxon>Eukaryota</taxon>
        <taxon>Metazoa</taxon>
        <taxon>Spiralia</taxon>
        <taxon>Lophotrochozoa</taxon>
        <taxon>Platyhelminthes</taxon>
        <taxon>Cestoda</taxon>
        <taxon>Eucestoda</taxon>
        <taxon>Diphyllobothriidea</taxon>
        <taxon>Diphyllobothriidae</taxon>
        <taxon>Dibothriocephalus</taxon>
    </lineage>
</organism>
<dbReference type="EMBL" id="UYRU01063485">
    <property type="protein sequence ID" value="VDN15744.1"/>
    <property type="molecule type" value="Genomic_DNA"/>
</dbReference>
<sequence length="124" mass="13683">MAVETIDLLLQSKYGETENRLEHAQILQLLQFCLRPYFTFDGTIIEQVKVKESTRILSWAVVGLSGFPVVASICLELKVVVVAKLPSARHKPPTLSNNGVQPHAIHPHTVLPHGVQPITGQLSQ</sequence>
<name>A0A3P7LFS3_DIBLA</name>
<protein>
    <submittedName>
        <fullName evidence="1">Uncharacterized protein</fullName>
    </submittedName>
</protein>
<dbReference type="AlphaFoldDB" id="A0A3P7LFS3"/>
<gene>
    <name evidence="1" type="ORF">DILT_LOCUS11575</name>
</gene>
<proteinExistence type="predicted"/>